<evidence type="ECO:0000313" key="2">
    <source>
        <dbReference type="Proteomes" id="UP001160499"/>
    </source>
</evidence>
<protein>
    <submittedName>
        <fullName evidence="1">Uncharacterized protein</fullName>
    </submittedName>
</protein>
<proteinExistence type="predicted"/>
<accession>A0ABT6LFU9</accession>
<comment type="caution">
    <text evidence="1">The sequence shown here is derived from an EMBL/GenBank/DDBJ whole genome shotgun (WGS) entry which is preliminary data.</text>
</comment>
<dbReference type="EMBL" id="JARXVH010000003">
    <property type="protein sequence ID" value="MDH6214669.1"/>
    <property type="molecule type" value="Genomic_DNA"/>
</dbReference>
<name>A0ABT6LFU9_9ACTN</name>
<organism evidence="1 2">
    <name type="scientific">Streptomyces pseudovenezuelae</name>
    <dbReference type="NCBI Taxonomy" id="67350"/>
    <lineage>
        <taxon>Bacteria</taxon>
        <taxon>Bacillati</taxon>
        <taxon>Actinomycetota</taxon>
        <taxon>Actinomycetes</taxon>
        <taxon>Kitasatosporales</taxon>
        <taxon>Streptomycetaceae</taxon>
        <taxon>Streptomyces</taxon>
        <taxon>Streptomyces aurantiacus group</taxon>
    </lineage>
</organism>
<gene>
    <name evidence="1" type="ORF">M2283_001952</name>
</gene>
<dbReference type="RefSeq" id="WP_280875713.1">
    <property type="nucleotide sequence ID" value="NZ_JARXVH010000003.1"/>
</dbReference>
<reference evidence="1 2" key="1">
    <citation type="submission" date="2023-04" db="EMBL/GenBank/DDBJ databases">
        <title>Forest soil microbial communities from Buena Vista Peninsula, Colon Province, Panama.</title>
        <authorList>
            <person name="Bouskill N."/>
        </authorList>
    </citation>
    <scope>NUCLEOTIDE SEQUENCE [LARGE SCALE GENOMIC DNA]</scope>
    <source>
        <strain evidence="1 2">GGS1</strain>
    </source>
</reference>
<evidence type="ECO:0000313" key="1">
    <source>
        <dbReference type="EMBL" id="MDH6214669.1"/>
    </source>
</evidence>
<dbReference type="Proteomes" id="UP001160499">
    <property type="component" value="Unassembled WGS sequence"/>
</dbReference>
<sequence length="69" mass="7841">MSREDWEAAQEVEEAAFYREVEWKRIARTLEALYGAVRAGDVSARTRERIGRLEALQQALMGFPEALAA</sequence>
<keyword evidence="2" id="KW-1185">Reference proteome</keyword>